<evidence type="ECO:0000313" key="8">
    <source>
        <dbReference type="Proteomes" id="UP000824366"/>
    </source>
</evidence>
<dbReference type="PROSITE" id="PS50928">
    <property type="entry name" value="ABC_TM1"/>
    <property type="match status" value="1"/>
</dbReference>
<feature type="transmembrane region" description="Helical" evidence="5">
    <location>
        <begin position="104"/>
        <end position="124"/>
    </location>
</feature>
<proteinExistence type="predicted"/>
<name>A0ABM7ML18_9BURK</name>
<protein>
    <recommendedName>
        <fullName evidence="6">ABC transmembrane type-1 domain-containing protein</fullName>
    </recommendedName>
</protein>
<comment type="subcellular location">
    <subcellularLocation>
        <location evidence="1">Cell membrane</location>
        <topology evidence="1">Multi-pass membrane protein</topology>
    </subcellularLocation>
</comment>
<reference evidence="7 8" key="1">
    <citation type="journal article" date="2021" name="Microbiol. Spectr.">
        <title>A Single Bacterium Capable of Oxidation and Reduction of Iron at Circumneutral pH.</title>
        <authorList>
            <person name="Kato S."/>
            <person name="Ohkuma M."/>
        </authorList>
    </citation>
    <scope>NUCLEOTIDE SEQUENCE [LARGE SCALE GENOMIC DNA]</scope>
    <source>
        <strain evidence="7 8">MIZ03</strain>
    </source>
</reference>
<evidence type="ECO:0000256" key="4">
    <source>
        <dbReference type="ARBA" id="ARBA00023136"/>
    </source>
</evidence>
<evidence type="ECO:0000256" key="3">
    <source>
        <dbReference type="ARBA" id="ARBA00022989"/>
    </source>
</evidence>
<gene>
    <name evidence="7" type="ORF">MIZ03_1861</name>
</gene>
<evidence type="ECO:0000256" key="5">
    <source>
        <dbReference type="SAM" id="Phobius"/>
    </source>
</evidence>
<keyword evidence="2 5" id="KW-0812">Transmembrane</keyword>
<dbReference type="PANTHER" id="PTHR43632:SF1">
    <property type="entry name" value="PERMEASE COMPONENT OF TUNGSTATE ABC TRANSPORTER"/>
    <property type="match status" value="1"/>
</dbReference>
<evidence type="ECO:0000313" key="7">
    <source>
        <dbReference type="EMBL" id="BCO26974.1"/>
    </source>
</evidence>
<dbReference type="InterPro" id="IPR035906">
    <property type="entry name" value="MetI-like_sf"/>
</dbReference>
<dbReference type="SUPFAM" id="SSF161098">
    <property type="entry name" value="MetI-like"/>
    <property type="match status" value="1"/>
</dbReference>
<dbReference type="PANTHER" id="PTHR43632">
    <property type="entry name" value="PERMEASE COMPONENT OF TUNGSTATE ABC TRANSPORTER"/>
    <property type="match status" value="1"/>
</dbReference>
<dbReference type="NCBIfam" id="NF038017">
    <property type="entry name" value="ABC_perm1"/>
    <property type="match status" value="1"/>
</dbReference>
<dbReference type="Proteomes" id="UP000824366">
    <property type="component" value="Chromosome"/>
</dbReference>
<dbReference type="EMBL" id="AP024238">
    <property type="protein sequence ID" value="BCO26974.1"/>
    <property type="molecule type" value="Genomic_DNA"/>
</dbReference>
<feature type="domain" description="ABC transmembrane type-1" evidence="6">
    <location>
        <begin position="65"/>
        <end position="261"/>
    </location>
</feature>
<dbReference type="InterPro" id="IPR049783">
    <property type="entry name" value="ABC_perm_TupB-like"/>
</dbReference>
<keyword evidence="8" id="KW-1185">Reference proteome</keyword>
<sequence length="285" mass="30305">MKLKPMHGSSYGQGLNRSLRYRKLQSFPVVITHSSVFDPLTSFTDSASTALQLIIHMDSGLLTIVGRSLSVSATACLIACVLGLVLGAWLGVARFAGRGMVLTLLNTFLAVPSVVVGLIVYLLLSRSGPLGYLGWLFSFKAMVIAQAVLVLPVVTALTRQTVEDAEGLHGEQLQSLGATPLMRSLLLAWDERYALLTVLIASFGRAVSEVGAVMIVGGNIDGFTRVMTTAIALETSKGDLPLALGLGLILLVVVLLLNVLIALVRRWRELYESGSAQSLSLGVSV</sequence>
<organism evidence="7 8">
    <name type="scientific">Rhodoferax lithotrophicus</name>
    <dbReference type="NCBI Taxonomy" id="2798804"/>
    <lineage>
        <taxon>Bacteria</taxon>
        <taxon>Pseudomonadati</taxon>
        <taxon>Pseudomonadota</taxon>
        <taxon>Betaproteobacteria</taxon>
        <taxon>Burkholderiales</taxon>
        <taxon>Comamonadaceae</taxon>
        <taxon>Rhodoferax</taxon>
    </lineage>
</organism>
<keyword evidence="3 5" id="KW-1133">Transmembrane helix</keyword>
<accession>A0ABM7ML18</accession>
<dbReference type="InterPro" id="IPR000515">
    <property type="entry name" value="MetI-like"/>
</dbReference>
<dbReference type="CDD" id="cd06261">
    <property type="entry name" value="TM_PBP2"/>
    <property type="match status" value="1"/>
</dbReference>
<evidence type="ECO:0000259" key="6">
    <source>
        <dbReference type="PROSITE" id="PS50928"/>
    </source>
</evidence>
<keyword evidence="4 5" id="KW-0472">Membrane</keyword>
<feature type="transmembrane region" description="Helical" evidence="5">
    <location>
        <begin position="240"/>
        <end position="264"/>
    </location>
</feature>
<evidence type="ECO:0000256" key="1">
    <source>
        <dbReference type="ARBA" id="ARBA00004651"/>
    </source>
</evidence>
<dbReference type="Gene3D" id="1.10.3720.10">
    <property type="entry name" value="MetI-like"/>
    <property type="match status" value="1"/>
</dbReference>
<evidence type="ECO:0000256" key="2">
    <source>
        <dbReference type="ARBA" id="ARBA00022692"/>
    </source>
</evidence>
<feature type="transmembrane region" description="Helical" evidence="5">
    <location>
        <begin position="69"/>
        <end position="92"/>
    </location>
</feature>
<feature type="transmembrane region" description="Helical" evidence="5">
    <location>
        <begin position="193"/>
        <end position="220"/>
    </location>
</feature>
<feature type="transmembrane region" description="Helical" evidence="5">
    <location>
        <begin position="130"/>
        <end position="151"/>
    </location>
</feature>